<protein>
    <submittedName>
        <fullName evidence="3">Carbonic anhydrase</fullName>
    </submittedName>
</protein>
<dbReference type="STRING" id="746697.Aeqsu_2753"/>
<dbReference type="RefSeq" id="WP_014783453.1">
    <property type="nucleotide sequence ID" value="NC_018013.1"/>
</dbReference>
<evidence type="ECO:0000256" key="2">
    <source>
        <dbReference type="PIRSR" id="PIRSR601765-1"/>
    </source>
</evidence>
<proteinExistence type="inferred from homology"/>
<name>I3YYY6_AEQSU</name>
<feature type="binding site" evidence="2">
    <location>
        <position position="107"/>
    </location>
    <ligand>
        <name>Zn(2+)</name>
        <dbReference type="ChEBI" id="CHEBI:29105"/>
    </ligand>
</feature>
<reference evidence="3 4" key="1">
    <citation type="submission" date="2012-06" db="EMBL/GenBank/DDBJ databases">
        <title>The complete genome of Aequorivita sublithincola DSM 14238.</title>
        <authorList>
            <consortium name="US DOE Joint Genome Institute (JGI-PGF)"/>
            <person name="Lucas S."/>
            <person name="Copeland A."/>
            <person name="Lapidus A."/>
            <person name="Goodwin L."/>
            <person name="Pitluck S."/>
            <person name="Peters L."/>
            <person name="Munk A.C.C."/>
            <person name="Kyrpides N."/>
            <person name="Mavromatis K."/>
            <person name="Pagani I."/>
            <person name="Ivanova N."/>
            <person name="Ovchinnikova G."/>
            <person name="Zeytun A."/>
            <person name="Detter J.C."/>
            <person name="Han C."/>
            <person name="Land M."/>
            <person name="Hauser L."/>
            <person name="Markowitz V."/>
            <person name="Cheng J.-F."/>
            <person name="Hugenholtz P."/>
            <person name="Woyke T."/>
            <person name="Wu D."/>
            <person name="Tindall B."/>
            <person name="Faehnrich R."/>
            <person name="Brambilla E."/>
            <person name="Klenk H.-P."/>
            <person name="Eisen J.A."/>
        </authorList>
    </citation>
    <scope>NUCLEOTIDE SEQUENCE [LARGE SCALE GENOMIC DNA]</scope>
    <source>
        <strain evidence="4">DSM 14238 / LMG 21431 / ACAM 643 / 9-3</strain>
    </source>
</reference>
<dbReference type="Gene3D" id="3.40.1050.10">
    <property type="entry name" value="Carbonic anhydrase"/>
    <property type="match status" value="1"/>
</dbReference>
<dbReference type="CDD" id="cd03378">
    <property type="entry name" value="beta_CA_cladeC"/>
    <property type="match status" value="1"/>
</dbReference>
<sequence>MYKIIKISAIAIALVAFSSCKNEQKSDKNQDVAELEVMAQETTEVTGGEVMTKEMQDELTPDGVLQSLKEGNTRFVNNELTPRNKSKQVINTAGGQYPEAVILSCLDSRVPVEKVFDRGIGDLFVARVACNFSNVDILGSMEFACKVSGAKVVVVLGHQSCGGIRAAVDDVKLGNITAMLQKIKPAVALVDYDGEKTSVNSDFVAMVCERNVHNTINDIRKNSPILKEMEDNDEIKIVGAVYNVENGNVEWLS</sequence>
<feature type="binding site" evidence="2">
    <location>
        <position position="105"/>
    </location>
    <ligand>
        <name>Zn(2+)</name>
        <dbReference type="ChEBI" id="CHEBI:29105"/>
    </ligand>
</feature>
<evidence type="ECO:0000313" key="4">
    <source>
        <dbReference type="Proteomes" id="UP000006049"/>
    </source>
</evidence>
<dbReference type="KEGG" id="asl:Aeqsu_2753"/>
<organism evidence="3 4">
    <name type="scientific">Aequorivita sublithincola (strain DSM 14238 / LMG 21431 / ACAM 643 / 9-3)</name>
    <dbReference type="NCBI Taxonomy" id="746697"/>
    <lineage>
        <taxon>Bacteria</taxon>
        <taxon>Pseudomonadati</taxon>
        <taxon>Bacteroidota</taxon>
        <taxon>Flavobacteriia</taxon>
        <taxon>Flavobacteriales</taxon>
        <taxon>Flavobacteriaceae</taxon>
        <taxon>Aequorivita</taxon>
    </lineage>
</organism>
<dbReference type="NCBIfam" id="NF011765">
    <property type="entry name" value="PRK15219.1"/>
    <property type="match status" value="1"/>
</dbReference>
<dbReference type="PANTHER" id="PTHR11002">
    <property type="entry name" value="CARBONIC ANHYDRASE"/>
    <property type="match status" value="1"/>
</dbReference>
<dbReference type="EMBL" id="CP003280">
    <property type="protein sequence ID" value="AFL82204.1"/>
    <property type="molecule type" value="Genomic_DNA"/>
</dbReference>
<dbReference type="PROSITE" id="PS51257">
    <property type="entry name" value="PROKAR_LIPOPROTEIN"/>
    <property type="match status" value="1"/>
</dbReference>
<dbReference type="GO" id="GO:0004089">
    <property type="term" value="F:carbonate dehydratase activity"/>
    <property type="evidence" value="ECO:0007669"/>
    <property type="project" value="InterPro"/>
</dbReference>
<dbReference type="eggNOG" id="COG0288">
    <property type="taxonomic scope" value="Bacteria"/>
</dbReference>
<keyword evidence="2" id="KW-0862">Zinc</keyword>
<gene>
    <name evidence="3" type="ordered locus">Aeqsu_2753</name>
</gene>
<dbReference type="OrthoDB" id="9797527at2"/>
<dbReference type="InterPro" id="IPR001765">
    <property type="entry name" value="Carbonic_anhydrase"/>
</dbReference>
<accession>I3YYY6</accession>
<dbReference type="InterPro" id="IPR036874">
    <property type="entry name" value="Carbonic_anhydrase_sf"/>
</dbReference>
<dbReference type="PATRIC" id="fig|746697.3.peg.2809"/>
<feature type="binding site" evidence="2">
    <location>
        <position position="161"/>
    </location>
    <ligand>
        <name>Zn(2+)</name>
        <dbReference type="ChEBI" id="CHEBI:29105"/>
    </ligand>
</feature>
<dbReference type="Proteomes" id="UP000006049">
    <property type="component" value="Chromosome"/>
</dbReference>
<evidence type="ECO:0000256" key="1">
    <source>
        <dbReference type="ARBA" id="ARBA00006217"/>
    </source>
</evidence>
<keyword evidence="4" id="KW-1185">Reference proteome</keyword>
<dbReference type="HOGENOM" id="CLU_053879_4_1_10"/>
<dbReference type="AlphaFoldDB" id="I3YYY6"/>
<dbReference type="SMART" id="SM00947">
    <property type="entry name" value="Pro_CA"/>
    <property type="match status" value="1"/>
</dbReference>
<dbReference type="GO" id="GO:0008270">
    <property type="term" value="F:zinc ion binding"/>
    <property type="evidence" value="ECO:0007669"/>
    <property type="project" value="InterPro"/>
</dbReference>
<dbReference type="SUPFAM" id="SSF53056">
    <property type="entry name" value="beta-carbonic anhydrase, cab"/>
    <property type="match status" value="1"/>
</dbReference>
<dbReference type="Pfam" id="PF00484">
    <property type="entry name" value="Pro_CA"/>
    <property type="match status" value="1"/>
</dbReference>
<dbReference type="PANTHER" id="PTHR11002:SF79">
    <property type="entry name" value="CARBONIC ANHYDRASE 2"/>
    <property type="match status" value="1"/>
</dbReference>
<evidence type="ECO:0000313" key="3">
    <source>
        <dbReference type="EMBL" id="AFL82204.1"/>
    </source>
</evidence>
<feature type="binding site" evidence="2">
    <location>
        <position position="158"/>
    </location>
    <ligand>
        <name>Zn(2+)</name>
        <dbReference type="ChEBI" id="CHEBI:29105"/>
    </ligand>
</feature>
<comment type="similarity">
    <text evidence="1">Belongs to the beta-class carbonic anhydrase family.</text>
</comment>
<keyword evidence="2" id="KW-0479">Metal-binding</keyword>
<comment type="cofactor">
    <cofactor evidence="2">
        <name>Zn(2+)</name>
        <dbReference type="ChEBI" id="CHEBI:29105"/>
    </cofactor>
    <text evidence="2">Binds 1 zinc ion per subunit.</text>
</comment>